<gene>
    <name evidence="8" type="ORF">SAMN04488514_109124</name>
</gene>
<dbReference type="GO" id="GO:0009279">
    <property type="term" value="C:cell outer membrane"/>
    <property type="evidence" value="ECO:0007669"/>
    <property type="project" value="UniProtKB-SubCell"/>
</dbReference>
<comment type="similarity">
    <text evidence="2">Belongs to the SusD family.</text>
</comment>
<dbReference type="Proteomes" id="UP000199440">
    <property type="component" value="Unassembled WGS sequence"/>
</dbReference>
<dbReference type="Pfam" id="PF14322">
    <property type="entry name" value="SusD-like_3"/>
    <property type="match status" value="1"/>
</dbReference>
<reference evidence="8 9" key="1">
    <citation type="submission" date="2016-10" db="EMBL/GenBank/DDBJ databases">
        <authorList>
            <person name="de Groot N.N."/>
        </authorList>
    </citation>
    <scope>NUCLEOTIDE SEQUENCE [LARGE SCALE GENOMIC DNA]</scope>
    <source>
        <strain evidence="8 9">DSM 19886</strain>
    </source>
</reference>
<dbReference type="PROSITE" id="PS51257">
    <property type="entry name" value="PROKAR_LIPOPROTEIN"/>
    <property type="match status" value="1"/>
</dbReference>
<dbReference type="InterPro" id="IPR012944">
    <property type="entry name" value="SusD_RagB_dom"/>
</dbReference>
<feature type="domain" description="SusD-like N-terminal" evidence="7">
    <location>
        <begin position="88"/>
        <end position="246"/>
    </location>
</feature>
<dbReference type="EMBL" id="FNGV01000009">
    <property type="protein sequence ID" value="SDM48810.1"/>
    <property type="molecule type" value="Genomic_DNA"/>
</dbReference>
<accession>A0A1G9TMB2</accession>
<protein>
    <submittedName>
        <fullName evidence="8">SusD family protein</fullName>
    </submittedName>
</protein>
<comment type="subcellular location">
    <subcellularLocation>
        <location evidence="1">Cell outer membrane</location>
    </subcellularLocation>
</comment>
<dbReference type="Gene3D" id="1.25.40.390">
    <property type="match status" value="1"/>
</dbReference>
<evidence type="ECO:0000313" key="8">
    <source>
        <dbReference type="EMBL" id="SDM48810.1"/>
    </source>
</evidence>
<evidence type="ECO:0000256" key="1">
    <source>
        <dbReference type="ARBA" id="ARBA00004442"/>
    </source>
</evidence>
<dbReference type="OrthoDB" id="630434at2"/>
<keyword evidence="4" id="KW-0472">Membrane</keyword>
<proteinExistence type="inferred from homology"/>
<sequence>MKKVLFYIVLLLATISCENEEFFELERPVQRPWLNLTEFERAPIGAYREIFSTNLSWGNGFNYWYLYKNAVGDDVAWATPGDAAWGWYRDTENEKAWLSEMFTDCYKTISSVNDAIQYVEENNGNPYPDINEADKVNNLERIVGELYFLRGFSYYMVATTFGDAYEPGGVNGAQQIPLRIVRASSYEEAANSKIGMTEEIWNQMLSDFQTAYEMLPERYIPGIMHVSYQAGRANKFAAAAMLARIYFGMGNYTKAEEYSSFVIDENNGDYDLSEDPIEAFNKSTLARAKETIMYTPCYDETFGNQNLHAATFSNLLIDNPVPWVATHMDYATAQRLGWMSDPKNDTTITILARRDKRFQQLMAFRGASNVPESDRIEGIYYETRTNLMWRTILASKYFRGPGGRYTNVPTLRLAEMYLTRAICRFRGGDKEGAASDLNVVRKRAWDESIAGEPYEFSDSHVTSSNVTEQMINDERLIEMFMEGDRIDYLRGLKVDVPNNEPERGVPASVPYTDKGFVWPIPINETELNQGYGN</sequence>
<name>A0A1G9TMB2_9FLAO</name>
<keyword evidence="3" id="KW-0732">Signal</keyword>
<organism evidence="8 9">
    <name type="scientific">Kriegella aquimaris</name>
    <dbReference type="NCBI Taxonomy" id="192904"/>
    <lineage>
        <taxon>Bacteria</taxon>
        <taxon>Pseudomonadati</taxon>
        <taxon>Bacteroidota</taxon>
        <taxon>Flavobacteriia</taxon>
        <taxon>Flavobacteriales</taxon>
        <taxon>Flavobacteriaceae</taxon>
        <taxon>Kriegella</taxon>
    </lineage>
</organism>
<dbReference type="InterPro" id="IPR033985">
    <property type="entry name" value="SusD-like_N"/>
</dbReference>
<dbReference type="AlphaFoldDB" id="A0A1G9TMB2"/>
<keyword evidence="5" id="KW-0998">Cell outer membrane</keyword>
<evidence type="ECO:0000259" key="7">
    <source>
        <dbReference type="Pfam" id="PF14322"/>
    </source>
</evidence>
<feature type="domain" description="RagB/SusD" evidence="6">
    <location>
        <begin position="342"/>
        <end position="490"/>
    </location>
</feature>
<evidence type="ECO:0000313" key="9">
    <source>
        <dbReference type="Proteomes" id="UP000199440"/>
    </source>
</evidence>
<dbReference type="InterPro" id="IPR011990">
    <property type="entry name" value="TPR-like_helical_dom_sf"/>
</dbReference>
<dbReference type="STRING" id="192904.SAMN04488514_109124"/>
<evidence type="ECO:0000256" key="4">
    <source>
        <dbReference type="ARBA" id="ARBA00023136"/>
    </source>
</evidence>
<keyword evidence="9" id="KW-1185">Reference proteome</keyword>
<dbReference type="Pfam" id="PF07980">
    <property type="entry name" value="SusD_RagB"/>
    <property type="match status" value="1"/>
</dbReference>
<dbReference type="RefSeq" id="WP_089892256.1">
    <property type="nucleotide sequence ID" value="NZ_FNGV01000009.1"/>
</dbReference>
<evidence type="ECO:0000256" key="2">
    <source>
        <dbReference type="ARBA" id="ARBA00006275"/>
    </source>
</evidence>
<evidence type="ECO:0000256" key="5">
    <source>
        <dbReference type="ARBA" id="ARBA00023237"/>
    </source>
</evidence>
<evidence type="ECO:0000256" key="3">
    <source>
        <dbReference type="ARBA" id="ARBA00022729"/>
    </source>
</evidence>
<dbReference type="SUPFAM" id="SSF48452">
    <property type="entry name" value="TPR-like"/>
    <property type="match status" value="1"/>
</dbReference>
<evidence type="ECO:0000259" key="6">
    <source>
        <dbReference type="Pfam" id="PF07980"/>
    </source>
</evidence>